<evidence type="ECO:0000256" key="1">
    <source>
        <dbReference type="ARBA" id="ARBA00006382"/>
    </source>
</evidence>
<evidence type="ECO:0000259" key="9">
    <source>
        <dbReference type="SMART" id="SM00839"/>
    </source>
</evidence>
<dbReference type="EMBL" id="RCCP01000003">
    <property type="protein sequence ID" value="RLJ86823.1"/>
    <property type="molecule type" value="Genomic_DNA"/>
</dbReference>
<dbReference type="SUPFAM" id="SSF53223">
    <property type="entry name" value="Aminoacid dehydrogenase-like, N-terminal domain"/>
    <property type="match status" value="1"/>
</dbReference>
<dbReference type="AlphaFoldDB" id="A0A497YER0"/>
<accession>A0A497YER0</accession>
<keyword evidence="3 4" id="KW-0560">Oxidoreductase</keyword>
<dbReference type="GO" id="GO:0006538">
    <property type="term" value="P:L-glutamate catabolic process"/>
    <property type="evidence" value="ECO:0007669"/>
    <property type="project" value="TreeGrafter"/>
</dbReference>
<comment type="caution">
    <text evidence="10">The sequence shown here is derived from an EMBL/GenBank/DDBJ whole genome shotgun (WGS) entry which is preliminary data.</text>
</comment>
<evidence type="ECO:0000256" key="6">
    <source>
        <dbReference type="PIRSR" id="PIRSR000185-2"/>
    </source>
</evidence>
<evidence type="ECO:0000256" key="5">
    <source>
        <dbReference type="PIRSR" id="PIRSR000185-1"/>
    </source>
</evidence>
<dbReference type="InterPro" id="IPR033524">
    <property type="entry name" value="Glu/Leu/Phe/Val_DH_AS"/>
</dbReference>
<dbReference type="PROSITE" id="PS00074">
    <property type="entry name" value="GLFV_DEHYDROGENASE"/>
    <property type="match status" value="1"/>
</dbReference>
<feature type="binding site" evidence="6">
    <location>
        <position position="375"/>
    </location>
    <ligand>
        <name>substrate</name>
    </ligand>
</feature>
<feature type="binding site" evidence="6">
    <location>
        <position position="120"/>
    </location>
    <ligand>
        <name>substrate</name>
    </ligand>
</feature>
<dbReference type="Gene3D" id="3.40.50.10860">
    <property type="entry name" value="Leucine Dehydrogenase, chain A, domain 1"/>
    <property type="match status" value="1"/>
</dbReference>
<keyword evidence="6" id="KW-0520">NAD</keyword>
<organism evidence="10 11">
    <name type="scientific">Planococcus citreus</name>
    <dbReference type="NCBI Taxonomy" id="1373"/>
    <lineage>
        <taxon>Bacteria</taxon>
        <taxon>Bacillati</taxon>
        <taxon>Bacillota</taxon>
        <taxon>Bacilli</taxon>
        <taxon>Bacillales</taxon>
        <taxon>Caryophanaceae</taxon>
        <taxon>Planococcus</taxon>
    </lineage>
</organism>
<evidence type="ECO:0000256" key="2">
    <source>
        <dbReference type="ARBA" id="ARBA00012896"/>
    </source>
</evidence>
<keyword evidence="6" id="KW-0547">Nucleotide-binding</keyword>
<dbReference type="PRINTS" id="PR00082">
    <property type="entry name" value="GLFDHDRGNASE"/>
</dbReference>
<evidence type="ECO:0000256" key="3">
    <source>
        <dbReference type="ARBA" id="ARBA00023002"/>
    </source>
</evidence>
<dbReference type="RefSeq" id="WP_338324980.1">
    <property type="nucleotide sequence ID" value="NZ_QBEW01000029.1"/>
</dbReference>
<dbReference type="InterPro" id="IPR006095">
    <property type="entry name" value="Glu/Leu/Phe/Val/Trp_DH"/>
</dbReference>
<dbReference type="InterPro" id="IPR033922">
    <property type="entry name" value="NAD_bind_Glu_DH"/>
</dbReference>
<dbReference type="PANTHER" id="PTHR11606">
    <property type="entry name" value="GLUTAMATE DEHYDROGENASE"/>
    <property type="match status" value="1"/>
</dbReference>
<reference evidence="10 11" key="1">
    <citation type="submission" date="2018-10" db="EMBL/GenBank/DDBJ databases">
        <title>Genomic Encyclopedia of Type Strains, Phase IV (KMG-IV): sequencing the most valuable type-strain genomes for metagenomic binning, comparative biology and taxonomic classification.</title>
        <authorList>
            <person name="Goeker M."/>
        </authorList>
    </citation>
    <scope>NUCLEOTIDE SEQUENCE [LARGE SCALE GENOMIC DNA]</scope>
    <source>
        <strain evidence="10 11">DSM 20549</strain>
    </source>
</reference>
<keyword evidence="11" id="KW-1185">Reference proteome</keyword>
<dbReference type="Pfam" id="PF00208">
    <property type="entry name" value="ELFV_dehydrog"/>
    <property type="match status" value="1"/>
</dbReference>
<dbReference type="InterPro" id="IPR006097">
    <property type="entry name" value="Glu/Leu/Phe/Val/Trp_DH_dimer"/>
</dbReference>
<evidence type="ECO:0000313" key="11">
    <source>
        <dbReference type="Proteomes" id="UP000280791"/>
    </source>
</evidence>
<dbReference type="GO" id="GO:0004352">
    <property type="term" value="F:glutamate dehydrogenase (NAD+) activity"/>
    <property type="evidence" value="ECO:0007669"/>
    <property type="project" value="TreeGrafter"/>
</dbReference>
<feature type="binding site" evidence="6">
    <location>
        <position position="216"/>
    </location>
    <ligand>
        <name>NAD(+)</name>
        <dbReference type="ChEBI" id="CHEBI:57540"/>
    </ligand>
</feature>
<sequence length="441" mass="48160">MTQQEHRQEEVAEDLKQEMPVKEVKNGVELSNPLEIVQRMLEVATQELELPQGVYEILKKPKRILKVSIPVRMDDGTYREFEGYRSQHLDVLGPTKGGVRFHPGVTEDEVAALSIWMSMKAAILGIPYGGGKGGIVVNPKELSERELEELSRGFIRELEPIMGPEKDIPAPDVNTTPQIMGWMIDEFSRLKGKNVPGTITGKPLILGGSEGRVEATGRGVVFTIEDAAKKMGLELEGMTAVVQGFGNVGSITAKLLHERGVKVLGIVDAGGGIYHKDGLPIEELIGYAQTTGTVAGYNGYESLSNEELFAADVDILVPAALENQITSATGPTIRAKIVAEAANGPTTPDGNAAMEKNGITVIPDILCNAGGVTVSYFEWVQNTTHLRWTEQEVNERLHTEMTEAFDDVYEMKEQKGCTMREAAYLVAVERIAQAMEARGWI</sequence>
<feature type="binding site" evidence="6">
    <location>
        <position position="247"/>
    </location>
    <ligand>
        <name>NAD(+)</name>
        <dbReference type="ChEBI" id="CHEBI:57540"/>
    </ligand>
</feature>
<feature type="binding site" evidence="6">
    <location>
        <position position="96"/>
    </location>
    <ligand>
        <name>substrate</name>
    </ligand>
</feature>
<dbReference type="Gene3D" id="3.40.50.720">
    <property type="entry name" value="NAD(P)-binding Rossmann-like Domain"/>
    <property type="match status" value="1"/>
</dbReference>
<protein>
    <recommendedName>
        <fullName evidence="2 4">Glutamate dehydrogenase</fullName>
    </recommendedName>
</protein>
<comment type="similarity">
    <text evidence="1 4 8">Belongs to the Glu/Leu/Phe/Val dehydrogenases family.</text>
</comment>
<dbReference type="Pfam" id="PF02812">
    <property type="entry name" value="ELFV_dehydrog_N"/>
    <property type="match status" value="1"/>
</dbReference>
<dbReference type="PANTHER" id="PTHR11606:SF13">
    <property type="entry name" value="GLUTAMATE DEHYDROGENASE 1, MITOCHONDRIAL"/>
    <property type="match status" value="1"/>
</dbReference>
<dbReference type="PIRSF" id="PIRSF000185">
    <property type="entry name" value="Glu_DH"/>
    <property type="match status" value="1"/>
</dbReference>
<dbReference type="InterPro" id="IPR014362">
    <property type="entry name" value="Glu_DH"/>
</dbReference>
<evidence type="ECO:0000256" key="7">
    <source>
        <dbReference type="PIRSR" id="PIRSR000185-3"/>
    </source>
</evidence>
<dbReference type="InterPro" id="IPR046346">
    <property type="entry name" value="Aminoacid_DH-like_N_sf"/>
</dbReference>
<dbReference type="CDD" id="cd01076">
    <property type="entry name" value="NAD_bind_1_Glu_DH"/>
    <property type="match status" value="1"/>
</dbReference>
<evidence type="ECO:0000256" key="8">
    <source>
        <dbReference type="RuleBase" id="RU004417"/>
    </source>
</evidence>
<name>A0A497YER0_9BACL</name>
<feature type="active site" description="Proton donor" evidence="5">
    <location>
        <position position="132"/>
    </location>
</feature>
<gene>
    <name evidence="10" type="ORF">DFR62_2426</name>
</gene>
<dbReference type="Proteomes" id="UP000280791">
    <property type="component" value="Unassembled WGS sequence"/>
</dbReference>
<dbReference type="SMART" id="SM00839">
    <property type="entry name" value="ELFV_dehydrog"/>
    <property type="match status" value="1"/>
</dbReference>
<feature type="site" description="Important for catalysis" evidence="7">
    <location>
        <position position="172"/>
    </location>
</feature>
<dbReference type="InterPro" id="IPR006096">
    <property type="entry name" value="Glu/Leu/Phe/Val/Trp_DH_C"/>
</dbReference>
<dbReference type="InterPro" id="IPR036291">
    <property type="entry name" value="NAD(P)-bd_dom_sf"/>
</dbReference>
<evidence type="ECO:0000256" key="4">
    <source>
        <dbReference type="PIRNR" id="PIRNR000185"/>
    </source>
</evidence>
<evidence type="ECO:0000313" key="10">
    <source>
        <dbReference type="EMBL" id="RLJ86823.1"/>
    </source>
</evidence>
<proteinExistence type="inferred from homology"/>
<dbReference type="GO" id="GO:0000166">
    <property type="term" value="F:nucleotide binding"/>
    <property type="evidence" value="ECO:0007669"/>
    <property type="project" value="UniProtKB-KW"/>
</dbReference>
<dbReference type="SUPFAM" id="SSF51735">
    <property type="entry name" value="NAD(P)-binding Rossmann-fold domains"/>
    <property type="match status" value="1"/>
</dbReference>
<feature type="domain" description="Glutamate/phenylalanine/leucine/valine/L-tryptophan dehydrogenase C-terminal" evidence="9">
    <location>
        <begin position="209"/>
        <end position="439"/>
    </location>
</feature>